<name>A0A931SC82_9BACT</name>
<evidence type="ECO:0000259" key="12">
    <source>
        <dbReference type="SMART" id="SM00306"/>
    </source>
</evidence>
<keyword evidence="5" id="KW-0378">Hydrolase</keyword>
<evidence type="ECO:0000313" key="14">
    <source>
        <dbReference type="Proteomes" id="UP000724148"/>
    </source>
</evidence>
<keyword evidence="11" id="KW-0472">Membrane</keyword>
<organism evidence="13 14">
    <name type="scientific">Candidatus Sungiibacteriota bacterium</name>
    <dbReference type="NCBI Taxonomy" id="2750080"/>
    <lineage>
        <taxon>Bacteria</taxon>
        <taxon>Candidatus Sungiibacteriota</taxon>
    </lineage>
</organism>
<dbReference type="Proteomes" id="UP000724148">
    <property type="component" value="Unassembled WGS sequence"/>
</dbReference>
<dbReference type="SUPFAM" id="SSF51294">
    <property type="entry name" value="Hedgehog/intein (Hint) domain"/>
    <property type="match status" value="1"/>
</dbReference>
<evidence type="ECO:0000256" key="7">
    <source>
        <dbReference type="ARBA" id="ARBA00022833"/>
    </source>
</evidence>
<evidence type="ECO:0000256" key="4">
    <source>
        <dbReference type="ARBA" id="ARBA00022741"/>
    </source>
</evidence>
<dbReference type="InterPro" id="IPR006141">
    <property type="entry name" value="Intein_N"/>
</dbReference>
<keyword evidence="4" id="KW-0547">Nucleotide-binding</keyword>
<dbReference type="EMBL" id="JACOZA010000018">
    <property type="protein sequence ID" value="MBI2096676.1"/>
    <property type="molecule type" value="Genomic_DNA"/>
</dbReference>
<accession>A0A931SC82</accession>
<evidence type="ECO:0000256" key="3">
    <source>
        <dbReference type="ARBA" id="ARBA00022723"/>
    </source>
</evidence>
<keyword evidence="11" id="KW-1133">Transmembrane helix</keyword>
<keyword evidence="6" id="KW-0068">Autocatalytic cleavage</keyword>
<dbReference type="InterPro" id="IPR027434">
    <property type="entry name" value="Homing_endonucl"/>
</dbReference>
<keyword evidence="3" id="KW-0479">Metal-binding</keyword>
<keyword evidence="11" id="KW-0812">Transmembrane</keyword>
<evidence type="ECO:0000256" key="1">
    <source>
        <dbReference type="ARBA" id="ARBA00001947"/>
    </source>
</evidence>
<dbReference type="Pfam" id="PF06480">
    <property type="entry name" value="FtsH_ext"/>
    <property type="match status" value="1"/>
</dbReference>
<dbReference type="Gene3D" id="3.10.28.10">
    <property type="entry name" value="Homing endonucleases"/>
    <property type="match status" value="1"/>
</dbReference>
<dbReference type="Gene3D" id="2.170.16.10">
    <property type="entry name" value="Hedgehog/Intein (Hint) domain"/>
    <property type="match status" value="1"/>
</dbReference>
<evidence type="ECO:0000256" key="11">
    <source>
        <dbReference type="SAM" id="Phobius"/>
    </source>
</evidence>
<evidence type="ECO:0000313" key="13">
    <source>
        <dbReference type="EMBL" id="MBI2096676.1"/>
    </source>
</evidence>
<sequence length="401" mass="44128">MKNFSKAFVYALIIFVLLSGGYALIQGQFKERQEISLSHLVAQINEGKVDKITVEDDLLTIVMKDGSEARSQKEREAGLSETLKNYGVDQEKLKAVTLEVKAASGAAYWFGVVIPFLAPLLLIGFFIWWTARQVQRGSAQAFTFGQSRARLVTAENTRERTTFKDVAGAKEAKEELREIVDFLKNPKKFFDIGARIPHGVLLMGAPGTGKCVTGDTVLVTNKGSIPIEDVPKYFTVRDNSTVEGLDIVAVDPNTLDFRKVGASHWYNLGAQKTIRLNTDVGATIEGTHEHPIVAVDPISGNFLFKRLDEIREGEWVVIGYNTNVFGRHTKIPSPDVAYLLGVLTGDGCLTIKNRIVISTADNEILGRVQQIAEEILGATFSKSASRPYDYEMINGGAKAKL</sequence>
<dbReference type="PANTHER" id="PTHR43655">
    <property type="entry name" value="ATP-DEPENDENT PROTEASE"/>
    <property type="match status" value="1"/>
</dbReference>
<dbReference type="InterPro" id="IPR003587">
    <property type="entry name" value="Hint_dom_N"/>
</dbReference>
<proteinExistence type="predicted"/>
<keyword evidence="7" id="KW-0862">Zinc</keyword>
<comment type="caution">
    <text evidence="13">The sequence shown here is derived from an EMBL/GenBank/DDBJ whole genome shotgun (WGS) entry which is preliminary data.</text>
</comment>
<dbReference type="InterPro" id="IPR036844">
    <property type="entry name" value="Hint_dom_sf"/>
</dbReference>
<dbReference type="PANTHER" id="PTHR43655:SF2">
    <property type="entry name" value="AFG3 LIKE MATRIX AAA PEPTIDASE SUBUNIT 2, ISOFORM A"/>
    <property type="match status" value="1"/>
</dbReference>
<evidence type="ECO:0000256" key="2">
    <source>
        <dbReference type="ARBA" id="ARBA00022670"/>
    </source>
</evidence>
<dbReference type="GO" id="GO:0004176">
    <property type="term" value="F:ATP-dependent peptidase activity"/>
    <property type="evidence" value="ECO:0007669"/>
    <property type="project" value="InterPro"/>
</dbReference>
<dbReference type="NCBIfam" id="TIGR01445">
    <property type="entry name" value="intein_Nterm"/>
    <property type="match status" value="1"/>
</dbReference>
<dbReference type="SUPFAM" id="SSF52540">
    <property type="entry name" value="P-loop containing nucleoside triphosphate hydrolases"/>
    <property type="match status" value="1"/>
</dbReference>
<dbReference type="AlphaFoldDB" id="A0A931SC82"/>
<feature type="transmembrane region" description="Helical" evidence="11">
    <location>
        <begin position="106"/>
        <end position="129"/>
    </location>
</feature>
<dbReference type="InterPro" id="IPR011546">
    <property type="entry name" value="Pept_M41_FtsH_extracell"/>
</dbReference>
<dbReference type="InterPro" id="IPR027417">
    <property type="entry name" value="P-loop_NTPase"/>
</dbReference>
<keyword evidence="10" id="KW-0482">Metalloprotease</keyword>
<comment type="cofactor">
    <cofactor evidence="1">
        <name>Zn(2+)</name>
        <dbReference type="ChEBI" id="CHEBI:29105"/>
    </cofactor>
</comment>
<evidence type="ECO:0000256" key="10">
    <source>
        <dbReference type="ARBA" id="ARBA00023049"/>
    </source>
</evidence>
<dbReference type="GO" id="GO:0016020">
    <property type="term" value="C:membrane"/>
    <property type="evidence" value="ECO:0007669"/>
    <property type="project" value="InterPro"/>
</dbReference>
<keyword evidence="8" id="KW-0067">ATP-binding</keyword>
<dbReference type="InterPro" id="IPR050928">
    <property type="entry name" value="ATP-dep_Zn_Metalloprotease"/>
</dbReference>
<dbReference type="GO" id="GO:0016539">
    <property type="term" value="P:intein-mediated protein splicing"/>
    <property type="evidence" value="ECO:0007669"/>
    <property type="project" value="InterPro"/>
</dbReference>
<evidence type="ECO:0000256" key="5">
    <source>
        <dbReference type="ARBA" id="ARBA00022801"/>
    </source>
</evidence>
<evidence type="ECO:0000256" key="9">
    <source>
        <dbReference type="ARBA" id="ARBA00023000"/>
    </source>
</evidence>
<feature type="domain" description="Hint" evidence="12">
    <location>
        <begin position="209"/>
        <end position="320"/>
    </location>
</feature>
<dbReference type="Gene3D" id="3.40.50.300">
    <property type="entry name" value="P-loop containing nucleotide triphosphate hydrolases"/>
    <property type="match status" value="1"/>
</dbReference>
<dbReference type="GO" id="GO:0004222">
    <property type="term" value="F:metalloendopeptidase activity"/>
    <property type="evidence" value="ECO:0007669"/>
    <property type="project" value="InterPro"/>
</dbReference>
<gene>
    <name evidence="13" type="ORF">HYT40_00755</name>
</gene>
<dbReference type="GO" id="GO:0008270">
    <property type="term" value="F:zinc ion binding"/>
    <property type="evidence" value="ECO:0007669"/>
    <property type="project" value="InterPro"/>
</dbReference>
<evidence type="ECO:0000256" key="8">
    <source>
        <dbReference type="ARBA" id="ARBA00022840"/>
    </source>
</evidence>
<evidence type="ECO:0000256" key="6">
    <source>
        <dbReference type="ARBA" id="ARBA00022813"/>
    </source>
</evidence>
<dbReference type="PROSITE" id="PS50817">
    <property type="entry name" value="INTEIN_N_TER"/>
    <property type="match status" value="1"/>
</dbReference>
<dbReference type="GO" id="GO:0005524">
    <property type="term" value="F:ATP binding"/>
    <property type="evidence" value="ECO:0007669"/>
    <property type="project" value="UniProtKB-KW"/>
</dbReference>
<keyword evidence="2" id="KW-0645">Protease</keyword>
<reference evidence="13" key="1">
    <citation type="submission" date="2020-07" db="EMBL/GenBank/DDBJ databases">
        <title>Huge and variable diversity of episymbiotic CPR bacteria and DPANN archaea in groundwater ecosystems.</title>
        <authorList>
            <person name="He C.Y."/>
            <person name="Keren R."/>
            <person name="Whittaker M."/>
            <person name="Farag I.F."/>
            <person name="Doudna J."/>
            <person name="Cate J.H.D."/>
            <person name="Banfield J.F."/>
        </authorList>
    </citation>
    <scope>NUCLEOTIDE SEQUENCE</scope>
    <source>
        <strain evidence="13">NC_groundwater_193_Ag_S-0.1um_51_7</strain>
    </source>
</reference>
<protein>
    <recommendedName>
        <fullName evidence="12">Hint domain-containing protein</fullName>
    </recommendedName>
</protein>
<keyword evidence="9" id="KW-0651">Protein splicing</keyword>
<dbReference type="SMART" id="SM00306">
    <property type="entry name" value="HintN"/>
    <property type="match status" value="1"/>
</dbReference>